<dbReference type="InterPro" id="IPR000835">
    <property type="entry name" value="HTH_MarR-typ"/>
</dbReference>
<dbReference type="AlphaFoldDB" id="A0A7W1XSZ2"/>
<dbReference type="PRINTS" id="PR00598">
    <property type="entry name" value="HTHMARR"/>
</dbReference>
<dbReference type="InterPro" id="IPR036390">
    <property type="entry name" value="WH_DNA-bd_sf"/>
</dbReference>
<dbReference type="PROSITE" id="PS50995">
    <property type="entry name" value="HTH_MARR_2"/>
    <property type="match status" value="1"/>
</dbReference>
<gene>
    <name evidence="3" type="ORF">H2C83_10015</name>
</gene>
<dbReference type="RefSeq" id="WP_181740386.1">
    <property type="nucleotide sequence ID" value="NZ_JACEOL010000033.1"/>
</dbReference>
<dbReference type="InterPro" id="IPR039422">
    <property type="entry name" value="MarR/SlyA-like"/>
</dbReference>
<dbReference type="GO" id="GO:0006950">
    <property type="term" value="P:response to stress"/>
    <property type="evidence" value="ECO:0007669"/>
    <property type="project" value="TreeGrafter"/>
</dbReference>
<dbReference type="SMART" id="SM00347">
    <property type="entry name" value="HTH_MARR"/>
    <property type="match status" value="1"/>
</dbReference>
<dbReference type="PANTHER" id="PTHR33164:SF99">
    <property type="entry name" value="MARR FAMILY REGULATORY PROTEIN"/>
    <property type="match status" value="1"/>
</dbReference>
<dbReference type="Proteomes" id="UP000538292">
    <property type="component" value="Unassembled WGS sequence"/>
</dbReference>
<name>A0A7W1XSZ2_9BACL</name>
<comment type="caution">
    <text evidence="3">The sequence shown here is derived from an EMBL/GenBank/DDBJ whole genome shotgun (WGS) entry which is preliminary data.</text>
</comment>
<dbReference type="SUPFAM" id="SSF46785">
    <property type="entry name" value="Winged helix' DNA-binding domain"/>
    <property type="match status" value="1"/>
</dbReference>
<accession>A0A7W1XSZ2</accession>
<dbReference type="GO" id="GO:0003677">
    <property type="term" value="F:DNA binding"/>
    <property type="evidence" value="ECO:0007669"/>
    <property type="project" value="UniProtKB-KW"/>
</dbReference>
<organism evidence="3 4">
    <name type="scientific">Thermoactinomyces mirandus</name>
    <dbReference type="NCBI Taxonomy" id="2756294"/>
    <lineage>
        <taxon>Bacteria</taxon>
        <taxon>Bacillati</taxon>
        <taxon>Bacillota</taxon>
        <taxon>Bacilli</taxon>
        <taxon>Bacillales</taxon>
        <taxon>Thermoactinomycetaceae</taxon>
        <taxon>Thermoactinomyces</taxon>
    </lineage>
</organism>
<sequence>MDHGNILSRIQALTYSITRKIGHQIEGVLSELGLTRGQFYILKTIESQGKCRATDIANMMEVKPSAVTLMIDRLEARRWVRRSQDTSDRRVIIIELTPEGKEVLEKARKISDEVVRRYFAHLSYGDLNHLLKIYEKLERIAVDKHEKSKGEKGNRRARQ</sequence>
<dbReference type="Gene3D" id="1.10.10.10">
    <property type="entry name" value="Winged helix-like DNA-binding domain superfamily/Winged helix DNA-binding domain"/>
    <property type="match status" value="1"/>
</dbReference>
<proteinExistence type="predicted"/>
<dbReference type="EMBL" id="JACEOL010000033">
    <property type="protein sequence ID" value="MBA4602640.1"/>
    <property type="molecule type" value="Genomic_DNA"/>
</dbReference>
<feature type="domain" description="HTH marR-type" evidence="2">
    <location>
        <begin position="7"/>
        <end position="139"/>
    </location>
</feature>
<reference evidence="3 4" key="1">
    <citation type="submission" date="2020-07" db="EMBL/GenBank/DDBJ databases">
        <title>Thermoactinomyces phylogeny.</title>
        <authorList>
            <person name="Dunlap C."/>
        </authorList>
    </citation>
    <scope>NUCLEOTIDE SEQUENCE [LARGE SCALE GENOMIC DNA]</scope>
    <source>
        <strain evidence="3 4">AMNI-1</strain>
    </source>
</reference>
<dbReference type="GO" id="GO:0003700">
    <property type="term" value="F:DNA-binding transcription factor activity"/>
    <property type="evidence" value="ECO:0007669"/>
    <property type="project" value="InterPro"/>
</dbReference>
<keyword evidence="4" id="KW-1185">Reference proteome</keyword>
<evidence type="ECO:0000259" key="2">
    <source>
        <dbReference type="PROSITE" id="PS50995"/>
    </source>
</evidence>
<evidence type="ECO:0000313" key="3">
    <source>
        <dbReference type="EMBL" id="MBA4602640.1"/>
    </source>
</evidence>
<dbReference type="InterPro" id="IPR036388">
    <property type="entry name" value="WH-like_DNA-bd_sf"/>
</dbReference>
<keyword evidence="1" id="KW-0238">DNA-binding</keyword>
<dbReference type="PANTHER" id="PTHR33164">
    <property type="entry name" value="TRANSCRIPTIONAL REGULATOR, MARR FAMILY"/>
    <property type="match status" value="1"/>
</dbReference>
<protein>
    <submittedName>
        <fullName evidence="3">MarR family transcriptional regulator</fullName>
    </submittedName>
</protein>
<evidence type="ECO:0000256" key="1">
    <source>
        <dbReference type="ARBA" id="ARBA00023125"/>
    </source>
</evidence>
<dbReference type="Pfam" id="PF01047">
    <property type="entry name" value="MarR"/>
    <property type="match status" value="1"/>
</dbReference>
<evidence type="ECO:0000313" key="4">
    <source>
        <dbReference type="Proteomes" id="UP000538292"/>
    </source>
</evidence>